<dbReference type="SUPFAM" id="SSF56059">
    <property type="entry name" value="Glutathione synthetase ATP-binding domain-like"/>
    <property type="match status" value="1"/>
</dbReference>
<organism evidence="4 5">
    <name type="scientific">Georgenia soli</name>
    <dbReference type="NCBI Taxonomy" id="638953"/>
    <lineage>
        <taxon>Bacteria</taxon>
        <taxon>Bacillati</taxon>
        <taxon>Actinomycetota</taxon>
        <taxon>Actinomycetes</taxon>
        <taxon>Micrococcales</taxon>
        <taxon>Bogoriellaceae</taxon>
        <taxon>Georgenia</taxon>
    </lineage>
</organism>
<sequence length="351" mass="38223">MGAHDGSAGSTTDVASQAGGAAPPPETSMPAPPPRTSMATEPGFAERVRMRAVGMYRNATTARLRQPSFTYKSREAARVRRLMRELGVKDPAFEVDGKDDLHAWARSFGVRTPRLLAVHEHVREIDWSALPDRFVLKPTRGASSAGVLLLTRRGGDWLDLVTGRDLTEQGVVTELESLAARKEVSAAVLLEELIEDPRFPGAQPPDYKVSTFFGRIGFIEAKSHGYADGRPVARWRVFGPDWTDLGNGFNDEQDHTIPPPLHAEELLEVAARVSAAIPRPYLRVDMLDSADGPVLGEITPEPGNDPVARSGLDRPLGELWEDAEARLKVRAARAGFLSPAHEPLPEGLVGR</sequence>
<evidence type="ECO:0000256" key="2">
    <source>
        <dbReference type="SAM" id="MobiDB-lite"/>
    </source>
</evidence>
<feature type="domain" description="ATP-grasp" evidence="3">
    <location>
        <begin position="102"/>
        <end position="325"/>
    </location>
</feature>
<dbReference type="OrthoDB" id="9791827at2"/>
<dbReference type="Gene3D" id="3.30.470.20">
    <property type="entry name" value="ATP-grasp fold, B domain"/>
    <property type="match status" value="1"/>
</dbReference>
<dbReference type="GO" id="GO:0046872">
    <property type="term" value="F:metal ion binding"/>
    <property type="evidence" value="ECO:0007669"/>
    <property type="project" value="InterPro"/>
</dbReference>
<evidence type="ECO:0000256" key="1">
    <source>
        <dbReference type="PROSITE-ProRule" id="PRU00409"/>
    </source>
</evidence>
<evidence type="ECO:0000313" key="5">
    <source>
        <dbReference type="Proteomes" id="UP000222106"/>
    </source>
</evidence>
<dbReference type="InterPro" id="IPR011761">
    <property type="entry name" value="ATP-grasp"/>
</dbReference>
<keyword evidence="1" id="KW-0547">Nucleotide-binding</keyword>
<evidence type="ECO:0000313" key="4">
    <source>
        <dbReference type="EMBL" id="PFG38845.1"/>
    </source>
</evidence>
<dbReference type="AlphaFoldDB" id="A0A2A9EKR5"/>
<dbReference type="Pfam" id="PF14305">
    <property type="entry name" value="ATPgrasp_TupA"/>
    <property type="match status" value="1"/>
</dbReference>
<dbReference type="GO" id="GO:0005524">
    <property type="term" value="F:ATP binding"/>
    <property type="evidence" value="ECO:0007669"/>
    <property type="project" value="UniProtKB-UniRule"/>
</dbReference>
<evidence type="ECO:0000259" key="3">
    <source>
        <dbReference type="PROSITE" id="PS50975"/>
    </source>
</evidence>
<dbReference type="InterPro" id="IPR029465">
    <property type="entry name" value="ATPgrasp_TupA"/>
</dbReference>
<keyword evidence="5" id="KW-1185">Reference proteome</keyword>
<proteinExistence type="predicted"/>
<protein>
    <submittedName>
        <fullName evidence="4">Teichuronopeptide biosynthesis TupA-like protein</fullName>
    </submittedName>
</protein>
<dbReference type="RefSeq" id="WP_098483044.1">
    <property type="nucleotide sequence ID" value="NZ_PDJI01000004.1"/>
</dbReference>
<feature type="compositionally biased region" description="Pro residues" evidence="2">
    <location>
        <begin position="22"/>
        <end position="35"/>
    </location>
</feature>
<gene>
    <name evidence="4" type="ORF">ATJ97_1333</name>
</gene>
<dbReference type="EMBL" id="PDJI01000004">
    <property type="protein sequence ID" value="PFG38845.1"/>
    <property type="molecule type" value="Genomic_DNA"/>
</dbReference>
<feature type="region of interest" description="Disordered" evidence="2">
    <location>
        <begin position="1"/>
        <end position="42"/>
    </location>
</feature>
<name>A0A2A9EKR5_9MICO</name>
<dbReference type="PROSITE" id="PS50975">
    <property type="entry name" value="ATP_GRASP"/>
    <property type="match status" value="1"/>
</dbReference>
<reference evidence="4 5" key="1">
    <citation type="submission" date="2017-10" db="EMBL/GenBank/DDBJ databases">
        <title>Sequencing the genomes of 1000 actinobacteria strains.</title>
        <authorList>
            <person name="Klenk H.-P."/>
        </authorList>
    </citation>
    <scope>NUCLEOTIDE SEQUENCE [LARGE SCALE GENOMIC DNA]</scope>
    <source>
        <strain evidence="4 5">DSM 21838</strain>
    </source>
</reference>
<accession>A0A2A9EKR5</accession>
<keyword evidence="1" id="KW-0067">ATP-binding</keyword>
<dbReference type="Proteomes" id="UP000222106">
    <property type="component" value="Unassembled WGS sequence"/>
</dbReference>
<comment type="caution">
    <text evidence="4">The sequence shown here is derived from an EMBL/GenBank/DDBJ whole genome shotgun (WGS) entry which is preliminary data.</text>
</comment>